<dbReference type="RefSeq" id="XP_007701247.1">
    <property type="nucleotide sequence ID" value="XM_007703057.1"/>
</dbReference>
<dbReference type="Proteomes" id="UP000016934">
    <property type="component" value="Unassembled WGS sequence"/>
</dbReference>
<protein>
    <submittedName>
        <fullName evidence="2">Uncharacterized protein</fullName>
    </submittedName>
</protein>
<dbReference type="KEGG" id="bsc:COCSADRAFT_335854"/>
<dbReference type="GeneID" id="19137225"/>
<gene>
    <name evidence="2" type="ORF">COCSADRAFT_335854</name>
</gene>
<evidence type="ECO:0000313" key="3">
    <source>
        <dbReference type="Proteomes" id="UP000016934"/>
    </source>
</evidence>
<dbReference type="AlphaFoldDB" id="M2SKZ9"/>
<accession>M2SKZ9</accession>
<sequence length="166" mass="17652">MGPAVAPAGLSPDPKGPSEIVTRRCSPLSGPLPLAFFSHPATIRPSQPPHPCPPGYCTSEKKQTPLQSVRRPVFIGPVQATQQTKRSQRCLASATCRSGLPRTGCACHRPFALHPQVPAHPSWTRSLLVTLKCLPSLALLTKPSAGPPRSSLPLRMCQGRSGVCNI</sequence>
<reference evidence="3" key="2">
    <citation type="journal article" date="2013" name="PLoS Genet.">
        <title>Comparative genome structure, secondary metabolite, and effector coding capacity across Cochliobolus pathogens.</title>
        <authorList>
            <person name="Condon B.J."/>
            <person name="Leng Y."/>
            <person name="Wu D."/>
            <person name="Bushley K.E."/>
            <person name="Ohm R.A."/>
            <person name="Otillar R."/>
            <person name="Martin J."/>
            <person name="Schackwitz W."/>
            <person name="Grimwood J."/>
            <person name="MohdZainudin N."/>
            <person name="Xue C."/>
            <person name="Wang R."/>
            <person name="Manning V.A."/>
            <person name="Dhillon B."/>
            <person name="Tu Z.J."/>
            <person name="Steffenson B.J."/>
            <person name="Salamov A."/>
            <person name="Sun H."/>
            <person name="Lowry S."/>
            <person name="LaButti K."/>
            <person name="Han J."/>
            <person name="Copeland A."/>
            <person name="Lindquist E."/>
            <person name="Barry K."/>
            <person name="Schmutz J."/>
            <person name="Baker S.E."/>
            <person name="Ciuffetti L.M."/>
            <person name="Grigoriev I.V."/>
            <person name="Zhong S."/>
            <person name="Turgeon B.G."/>
        </authorList>
    </citation>
    <scope>NUCLEOTIDE SEQUENCE [LARGE SCALE GENOMIC DNA]</scope>
    <source>
        <strain evidence="3">ND90Pr / ATCC 201652</strain>
    </source>
</reference>
<name>M2SKZ9_COCSN</name>
<feature type="region of interest" description="Disordered" evidence="1">
    <location>
        <begin position="39"/>
        <end position="65"/>
    </location>
</feature>
<dbReference type="HOGENOM" id="CLU_1602559_0_0_1"/>
<reference evidence="2 3" key="1">
    <citation type="journal article" date="2012" name="PLoS Pathog.">
        <title>Diverse lifestyles and strategies of plant pathogenesis encoded in the genomes of eighteen Dothideomycetes fungi.</title>
        <authorList>
            <person name="Ohm R.A."/>
            <person name="Feau N."/>
            <person name="Henrissat B."/>
            <person name="Schoch C.L."/>
            <person name="Horwitz B.A."/>
            <person name="Barry K.W."/>
            <person name="Condon B.J."/>
            <person name="Copeland A.C."/>
            <person name="Dhillon B."/>
            <person name="Glaser F."/>
            <person name="Hesse C.N."/>
            <person name="Kosti I."/>
            <person name="LaButti K."/>
            <person name="Lindquist E.A."/>
            <person name="Lucas S."/>
            <person name="Salamov A.A."/>
            <person name="Bradshaw R.E."/>
            <person name="Ciuffetti L."/>
            <person name="Hamelin R.C."/>
            <person name="Kema G.H.J."/>
            <person name="Lawrence C."/>
            <person name="Scott J.A."/>
            <person name="Spatafora J.W."/>
            <person name="Turgeon B.G."/>
            <person name="de Wit P.J.G.M."/>
            <person name="Zhong S."/>
            <person name="Goodwin S.B."/>
            <person name="Grigoriev I.V."/>
        </authorList>
    </citation>
    <scope>NUCLEOTIDE SEQUENCE [LARGE SCALE GENOMIC DNA]</scope>
    <source>
        <strain evidence="3">ND90Pr / ATCC 201652</strain>
    </source>
</reference>
<dbReference type="EMBL" id="KB445645">
    <property type="protein sequence ID" value="EMD62960.1"/>
    <property type="molecule type" value="Genomic_DNA"/>
</dbReference>
<evidence type="ECO:0000256" key="1">
    <source>
        <dbReference type="SAM" id="MobiDB-lite"/>
    </source>
</evidence>
<organism evidence="2 3">
    <name type="scientific">Cochliobolus sativus (strain ND90Pr / ATCC 201652)</name>
    <name type="common">Common root rot and spot blotch fungus</name>
    <name type="synonym">Bipolaris sorokiniana</name>
    <dbReference type="NCBI Taxonomy" id="665912"/>
    <lineage>
        <taxon>Eukaryota</taxon>
        <taxon>Fungi</taxon>
        <taxon>Dikarya</taxon>
        <taxon>Ascomycota</taxon>
        <taxon>Pezizomycotina</taxon>
        <taxon>Dothideomycetes</taxon>
        <taxon>Pleosporomycetidae</taxon>
        <taxon>Pleosporales</taxon>
        <taxon>Pleosporineae</taxon>
        <taxon>Pleosporaceae</taxon>
        <taxon>Bipolaris</taxon>
    </lineage>
</organism>
<feature type="region of interest" description="Disordered" evidence="1">
    <location>
        <begin position="1"/>
        <end position="24"/>
    </location>
</feature>
<keyword evidence="3" id="KW-1185">Reference proteome</keyword>
<evidence type="ECO:0000313" key="2">
    <source>
        <dbReference type="EMBL" id="EMD62960.1"/>
    </source>
</evidence>
<proteinExistence type="predicted"/>